<name>A0A235B679_9BACL</name>
<evidence type="ECO:0000256" key="4">
    <source>
        <dbReference type="ARBA" id="ARBA00022801"/>
    </source>
</evidence>
<dbReference type="Pfam" id="PF01569">
    <property type="entry name" value="PAP2"/>
    <property type="match status" value="1"/>
</dbReference>
<accession>A0A235B679</accession>
<gene>
    <name evidence="9" type="ORF">CHM34_10110</name>
</gene>
<evidence type="ECO:0000256" key="6">
    <source>
        <dbReference type="ARBA" id="ARBA00023136"/>
    </source>
</evidence>
<dbReference type="EMBL" id="NOWF01000005">
    <property type="protein sequence ID" value="OYD07803.1"/>
    <property type="molecule type" value="Genomic_DNA"/>
</dbReference>
<evidence type="ECO:0000256" key="3">
    <source>
        <dbReference type="ARBA" id="ARBA00022692"/>
    </source>
</evidence>
<keyword evidence="4" id="KW-0378">Hydrolase</keyword>
<evidence type="ECO:0000256" key="2">
    <source>
        <dbReference type="ARBA" id="ARBA00022475"/>
    </source>
</evidence>
<evidence type="ECO:0000256" key="7">
    <source>
        <dbReference type="SAM" id="Phobius"/>
    </source>
</evidence>
<evidence type="ECO:0000313" key="9">
    <source>
        <dbReference type="EMBL" id="OYD07803.1"/>
    </source>
</evidence>
<dbReference type="RefSeq" id="WP_094264473.1">
    <property type="nucleotide sequence ID" value="NZ_NOWF01000005.1"/>
</dbReference>
<feature type="transmembrane region" description="Helical" evidence="7">
    <location>
        <begin position="158"/>
        <end position="177"/>
    </location>
</feature>
<dbReference type="GO" id="GO:0005886">
    <property type="term" value="C:plasma membrane"/>
    <property type="evidence" value="ECO:0007669"/>
    <property type="project" value="UniProtKB-SubCell"/>
</dbReference>
<reference evidence="9 10" key="1">
    <citation type="submission" date="2017-07" db="EMBL/GenBank/DDBJ databases">
        <title>The genome sequence of Paludifilum halophilum highlights mechanisms for microbial adaptation to high salt environemnts.</title>
        <authorList>
            <person name="Belbahri L."/>
        </authorList>
    </citation>
    <scope>NUCLEOTIDE SEQUENCE [LARGE SCALE GENOMIC DNA]</scope>
    <source>
        <strain evidence="9 10">DSM 102817</strain>
    </source>
</reference>
<dbReference type="SUPFAM" id="SSF48317">
    <property type="entry name" value="Acid phosphatase/Vanadium-dependent haloperoxidase"/>
    <property type="match status" value="1"/>
</dbReference>
<dbReference type="PANTHER" id="PTHR14969">
    <property type="entry name" value="SPHINGOSINE-1-PHOSPHATE PHOSPHOHYDROLASE"/>
    <property type="match status" value="1"/>
</dbReference>
<dbReference type="CDD" id="cd01610">
    <property type="entry name" value="PAP2_like"/>
    <property type="match status" value="1"/>
</dbReference>
<dbReference type="SMART" id="SM00014">
    <property type="entry name" value="acidPPc"/>
    <property type="match status" value="1"/>
</dbReference>
<evidence type="ECO:0000313" key="10">
    <source>
        <dbReference type="Proteomes" id="UP000215459"/>
    </source>
</evidence>
<evidence type="ECO:0000256" key="5">
    <source>
        <dbReference type="ARBA" id="ARBA00022989"/>
    </source>
</evidence>
<evidence type="ECO:0000259" key="8">
    <source>
        <dbReference type="SMART" id="SM00014"/>
    </source>
</evidence>
<comment type="caution">
    <text evidence="9">The sequence shown here is derived from an EMBL/GenBank/DDBJ whole genome shotgun (WGS) entry which is preliminary data.</text>
</comment>
<keyword evidence="5 7" id="KW-1133">Transmembrane helix</keyword>
<dbReference type="Proteomes" id="UP000215459">
    <property type="component" value="Unassembled WGS sequence"/>
</dbReference>
<feature type="transmembrane region" description="Helical" evidence="7">
    <location>
        <begin position="31"/>
        <end position="53"/>
    </location>
</feature>
<dbReference type="Gene3D" id="1.20.144.10">
    <property type="entry name" value="Phosphatidic acid phosphatase type 2/haloperoxidase"/>
    <property type="match status" value="1"/>
</dbReference>
<dbReference type="PANTHER" id="PTHR14969:SF62">
    <property type="entry name" value="DECAPRENYLPHOSPHORYL-5-PHOSPHORIBOSE PHOSPHATASE RV3807C-RELATED"/>
    <property type="match status" value="1"/>
</dbReference>
<sequence length="178" mass="20101">MKRLAARLQSYDDRWICYVNRHWKCREMDWLMLRLTHLGSAGFALIFLLLWGLLAASPIRGWALEGLIALVSSHLVVRLCKHLWHRVRPYLQLTHLHTFSGPLKDYSFPSGHTTAAFSLGTIFILNASWTLPLILPFAVGVGLSRIYLGLHYPTDVAVGAWLGFLFAAMTHYGLGVLS</sequence>
<feature type="domain" description="Phosphatidic acid phosphatase type 2/haloperoxidase" evidence="8">
    <location>
        <begin position="64"/>
        <end position="171"/>
    </location>
</feature>
<keyword evidence="6 7" id="KW-0472">Membrane</keyword>
<dbReference type="InterPro" id="IPR036938">
    <property type="entry name" value="PAP2/HPO_sf"/>
</dbReference>
<comment type="subcellular location">
    <subcellularLocation>
        <location evidence="1">Cell membrane</location>
        <topology evidence="1">Multi-pass membrane protein</topology>
    </subcellularLocation>
</comment>
<keyword evidence="2" id="KW-1003">Cell membrane</keyword>
<keyword evidence="10" id="KW-1185">Reference proteome</keyword>
<organism evidence="9 10">
    <name type="scientific">Paludifilum halophilum</name>
    <dbReference type="NCBI Taxonomy" id="1642702"/>
    <lineage>
        <taxon>Bacteria</taxon>
        <taxon>Bacillati</taxon>
        <taxon>Bacillota</taxon>
        <taxon>Bacilli</taxon>
        <taxon>Bacillales</taxon>
        <taxon>Thermoactinomycetaceae</taxon>
        <taxon>Paludifilum</taxon>
    </lineage>
</organism>
<dbReference type="GO" id="GO:0016787">
    <property type="term" value="F:hydrolase activity"/>
    <property type="evidence" value="ECO:0007669"/>
    <property type="project" value="UniProtKB-KW"/>
</dbReference>
<dbReference type="AlphaFoldDB" id="A0A235B679"/>
<keyword evidence="3 7" id="KW-0812">Transmembrane</keyword>
<dbReference type="InterPro" id="IPR000326">
    <property type="entry name" value="PAP2/HPO"/>
</dbReference>
<protein>
    <recommendedName>
        <fullName evidence="8">Phosphatidic acid phosphatase type 2/haloperoxidase domain-containing protein</fullName>
    </recommendedName>
</protein>
<feature type="transmembrane region" description="Helical" evidence="7">
    <location>
        <begin position="114"/>
        <end position="138"/>
    </location>
</feature>
<proteinExistence type="predicted"/>
<evidence type="ECO:0000256" key="1">
    <source>
        <dbReference type="ARBA" id="ARBA00004651"/>
    </source>
</evidence>